<dbReference type="PANTHER" id="PTHR43845">
    <property type="entry name" value="BLR5969 PROTEIN"/>
    <property type="match status" value="1"/>
</dbReference>
<dbReference type="InterPro" id="IPR045851">
    <property type="entry name" value="AMP-bd_C_sf"/>
</dbReference>
<protein>
    <submittedName>
        <fullName evidence="3">Phenylacetate--CoA ligase family protein</fullName>
    </submittedName>
</protein>
<accession>A0ABW4EW75</accession>
<evidence type="ECO:0000259" key="2">
    <source>
        <dbReference type="Pfam" id="PF14535"/>
    </source>
</evidence>
<dbReference type="Proteomes" id="UP001597114">
    <property type="component" value="Unassembled WGS sequence"/>
</dbReference>
<keyword evidence="3" id="KW-0436">Ligase</keyword>
<dbReference type="Gene3D" id="3.30.300.30">
    <property type="match status" value="1"/>
</dbReference>
<evidence type="ECO:0000313" key="3">
    <source>
        <dbReference type="EMBL" id="MFD1518545.1"/>
    </source>
</evidence>
<comment type="caution">
    <text evidence="3">The sequence shown here is derived from an EMBL/GenBank/DDBJ whole genome shotgun (WGS) entry which is preliminary data.</text>
</comment>
<dbReference type="Gene3D" id="3.40.50.12780">
    <property type="entry name" value="N-terminal domain of ligase-like"/>
    <property type="match status" value="1"/>
</dbReference>
<dbReference type="SUPFAM" id="SSF56801">
    <property type="entry name" value="Acetyl-CoA synthetase-like"/>
    <property type="match status" value="1"/>
</dbReference>
<name>A0ABW4EW75_9PSEU</name>
<feature type="domain" description="AMP-dependent synthetase/ligase" evidence="1">
    <location>
        <begin position="104"/>
        <end position="275"/>
    </location>
</feature>
<dbReference type="Pfam" id="PF00501">
    <property type="entry name" value="AMP-binding"/>
    <property type="match status" value="1"/>
</dbReference>
<feature type="domain" description="AMP-dependent ligase C-terminal" evidence="2">
    <location>
        <begin position="365"/>
        <end position="458"/>
    </location>
</feature>
<dbReference type="InterPro" id="IPR000873">
    <property type="entry name" value="AMP-dep_synth/lig_dom"/>
</dbReference>
<organism evidence="3 4">
    <name type="scientific">Pseudonocardia yunnanensis</name>
    <dbReference type="NCBI Taxonomy" id="58107"/>
    <lineage>
        <taxon>Bacteria</taxon>
        <taxon>Bacillati</taxon>
        <taxon>Actinomycetota</taxon>
        <taxon>Actinomycetes</taxon>
        <taxon>Pseudonocardiales</taxon>
        <taxon>Pseudonocardiaceae</taxon>
        <taxon>Pseudonocardia</taxon>
    </lineage>
</organism>
<dbReference type="InterPro" id="IPR028154">
    <property type="entry name" value="AMP-dep_Lig_C"/>
</dbReference>
<sequence>MEQWSWPPRYDETYRPPAGQEHWFPRRETMPSHERDEAILARIREVMGYAWDNSPFYRRKWDEAGIHPSSIASLEDFEKVPVVRKAELRADQAANEPFGSYLCVDPAEVKHINGTSGTTGRPTAFGISERDWRSVANAHARVMWAMGIRPEDTVIVGSPLSLYWGSWGAYIGAERLGARVFPFGAGQTGQTARTVQWMRQMGATVFYGTPSYALHLAETARHEGVDPAGLGLRKLFFSGEPGASVPSIRSRIAVAFDADVHDSGSMAEVSPWMHLGSGSTEPGVLCWQDLVYTEVCDPVSMRRVSYGSEGTPVYTTLERTSQPMIRLLSGDLTRWEAPSPDRGRTYPYLPRGIYGRIDDMFIIRGENIYPSAIDDVVMADPGYGGEHRIVISRGTAMDVLAVQVEHRPGIAADACREWADRLSGRLRHVLGVGANVVPVQHNTLPRTDFKAQRVIDDRDLLGEILRTGDGGTA</sequence>
<dbReference type="PANTHER" id="PTHR43845:SF1">
    <property type="entry name" value="BLR5969 PROTEIN"/>
    <property type="match status" value="1"/>
</dbReference>
<gene>
    <name evidence="3" type="ORF">ACFSJD_13680</name>
</gene>
<evidence type="ECO:0000313" key="4">
    <source>
        <dbReference type="Proteomes" id="UP001597114"/>
    </source>
</evidence>
<dbReference type="RefSeq" id="WP_344729776.1">
    <property type="nucleotide sequence ID" value="NZ_BAAAUS010000063.1"/>
</dbReference>
<reference evidence="4" key="1">
    <citation type="journal article" date="2019" name="Int. J. Syst. Evol. Microbiol.">
        <title>The Global Catalogue of Microorganisms (GCM) 10K type strain sequencing project: providing services to taxonomists for standard genome sequencing and annotation.</title>
        <authorList>
            <consortium name="The Broad Institute Genomics Platform"/>
            <consortium name="The Broad Institute Genome Sequencing Center for Infectious Disease"/>
            <person name="Wu L."/>
            <person name="Ma J."/>
        </authorList>
    </citation>
    <scope>NUCLEOTIDE SEQUENCE [LARGE SCALE GENOMIC DNA]</scope>
    <source>
        <strain evidence="4">CCM 7043</strain>
    </source>
</reference>
<dbReference type="InterPro" id="IPR042099">
    <property type="entry name" value="ANL_N_sf"/>
</dbReference>
<dbReference type="EMBL" id="JBHUCO010000013">
    <property type="protein sequence ID" value="MFD1518545.1"/>
    <property type="molecule type" value="Genomic_DNA"/>
</dbReference>
<evidence type="ECO:0000259" key="1">
    <source>
        <dbReference type="Pfam" id="PF00501"/>
    </source>
</evidence>
<proteinExistence type="predicted"/>
<dbReference type="Pfam" id="PF14535">
    <property type="entry name" value="AMP-binding_C_2"/>
    <property type="match status" value="1"/>
</dbReference>
<keyword evidence="4" id="KW-1185">Reference proteome</keyword>
<dbReference type="GO" id="GO:0016874">
    <property type="term" value="F:ligase activity"/>
    <property type="evidence" value="ECO:0007669"/>
    <property type="project" value="UniProtKB-KW"/>
</dbReference>